<proteinExistence type="predicted"/>
<dbReference type="GeneID" id="75162113"/>
<dbReference type="Proteomes" id="UP000049828">
    <property type="component" value="Unassembled WGS sequence"/>
</dbReference>
<dbReference type="RefSeq" id="WP_007890580.1">
    <property type="nucleotide sequence ID" value="NZ_CVRS01000083.1"/>
</dbReference>
<dbReference type="OrthoDB" id="2087475at2"/>
<gene>
    <name evidence="1" type="ORF">RIL183_26681</name>
</gene>
<organism evidence="1 2">
    <name type="scientific">Roseburia inulinivorans</name>
    <dbReference type="NCBI Taxonomy" id="360807"/>
    <lineage>
        <taxon>Bacteria</taxon>
        <taxon>Bacillati</taxon>
        <taxon>Bacillota</taxon>
        <taxon>Clostridia</taxon>
        <taxon>Lachnospirales</taxon>
        <taxon>Lachnospiraceae</taxon>
        <taxon>Roseburia</taxon>
    </lineage>
</organism>
<accession>A0A0M6WSP0</accession>
<protein>
    <submittedName>
        <fullName evidence="1">Uncharacterized protein</fullName>
    </submittedName>
</protein>
<dbReference type="AlphaFoldDB" id="A0A0M6WSP0"/>
<dbReference type="EMBL" id="CVRS01000083">
    <property type="protein sequence ID" value="CRL40566.1"/>
    <property type="molecule type" value="Genomic_DNA"/>
</dbReference>
<keyword evidence="2" id="KW-1185">Reference proteome</keyword>
<reference evidence="2" key="1">
    <citation type="submission" date="2015-05" db="EMBL/GenBank/DDBJ databases">
        <authorList>
            <consortium name="Pathogen Informatics"/>
        </authorList>
    </citation>
    <scope>NUCLEOTIDE SEQUENCE [LARGE SCALE GENOMIC DNA]</scope>
    <source>
        <strain evidence="2">L1-83</strain>
    </source>
</reference>
<sequence length="116" mass="13821">MNLTKAPEKGLMYATYIDKMIFEPYCRDELTEAISEEKLLELHLFDQDIEYRVVRTRKGMVENIISDETASYDDVYVEKVRTKRESTCYVEIVNYLTYNEDDQLIINNYRLREVVG</sequence>
<evidence type="ECO:0000313" key="1">
    <source>
        <dbReference type="EMBL" id="CRL40566.1"/>
    </source>
</evidence>
<evidence type="ECO:0000313" key="2">
    <source>
        <dbReference type="Proteomes" id="UP000049828"/>
    </source>
</evidence>
<name>A0A0M6WSP0_9FIRM</name>